<dbReference type="OrthoDB" id="10292860at2759"/>
<dbReference type="AlphaFoldDB" id="A0A1Q9CHH5"/>
<organism evidence="2 3">
    <name type="scientific">Symbiodinium microadriaticum</name>
    <name type="common">Dinoflagellate</name>
    <name type="synonym">Zooxanthella microadriatica</name>
    <dbReference type="NCBI Taxonomy" id="2951"/>
    <lineage>
        <taxon>Eukaryota</taxon>
        <taxon>Sar</taxon>
        <taxon>Alveolata</taxon>
        <taxon>Dinophyceae</taxon>
        <taxon>Suessiales</taxon>
        <taxon>Symbiodiniaceae</taxon>
        <taxon>Symbiodinium</taxon>
    </lineage>
</organism>
<evidence type="ECO:0000313" key="2">
    <source>
        <dbReference type="EMBL" id="OLP82379.1"/>
    </source>
</evidence>
<evidence type="ECO:0000313" key="3">
    <source>
        <dbReference type="Proteomes" id="UP000186817"/>
    </source>
</evidence>
<proteinExistence type="predicted"/>
<dbReference type="Proteomes" id="UP000186817">
    <property type="component" value="Unassembled WGS sequence"/>
</dbReference>
<feature type="region of interest" description="Disordered" evidence="1">
    <location>
        <begin position="85"/>
        <end position="118"/>
    </location>
</feature>
<accession>A0A1Q9CHH5</accession>
<keyword evidence="3" id="KW-1185">Reference proteome</keyword>
<comment type="caution">
    <text evidence="2">The sequence shown here is derived from an EMBL/GenBank/DDBJ whole genome shotgun (WGS) entry which is preliminary data.</text>
</comment>
<dbReference type="EMBL" id="LSRX01001198">
    <property type="protein sequence ID" value="OLP82379.1"/>
    <property type="molecule type" value="Genomic_DNA"/>
</dbReference>
<protein>
    <submittedName>
        <fullName evidence="2">Uncharacterized protein</fullName>
    </submittedName>
</protein>
<reference evidence="2 3" key="1">
    <citation type="submission" date="2016-02" db="EMBL/GenBank/DDBJ databases">
        <title>Genome analysis of coral dinoflagellate symbionts highlights evolutionary adaptations to a symbiotic lifestyle.</title>
        <authorList>
            <person name="Aranda M."/>
            <person name="Li Y."/>
            <person name="Liew Y.J."/>
            <person name="Baumgarten S."/>
            <person name="Simakov O."/>
            <person name="Wilson M."/>
            <person name="Piel J."/>
            <person name="Ashoor H."/>
            <person name="Bougouffa S."/>
            <person name="Bajic V.B."/>
            <person name="Ryu T."/>
            <person name="Ravasi T."/>
            <person name="Bayer T."/>
            <person name="Micklem G."/>
            <person name="Kim H."/>
            <person name="Bhak J."/>
            <person name="Lajeunesse T.C."/>
            <person name="Voolstra C.R."/>
        </authorList>
    </citation>
    <scope>NUCLEOTIDE SEQUENCE [LARGE SCALE GENOMIC DNA]</scope>
    <source>
        <strain evidence="2 3">CCMP2467</strain>
    </source>
</reference>
<gene>
    <name evidence="2" type="ORF">AK812_SmicGene36968</name>
</gene>
<sequence length="393" mass="43189">MTVRWHKIANPHSQKRAEDDLAIVAFHDPLTRALCMLAPSGDVPVEAPPPGAVEALVFVLSRCGSEPAIFWPVVVGARQEATGQLQSQSSQAAGNEPAQNTSKFENDKRSRGGEVSTVGQDQVHGNFQALLGCLQAVSADPARQKVLRDKGWTTKEGHWNYQRWDAESQALLIDEDKSPVPQQELIGLVAQIAELVLARDVIHRFNATHLISPEKEGTSTFMLGVGLRAQGMETTWNHLERLTNLAALQVIGLQIRGERLHKGGDELHQSFAPRSAAPKETFPARVSLMPRWAGQYRLHMWVNAGLPSAARQCRRSAARYASPENRQLCALKLFDQLSSVEPVKELGRGIEEGNGTEMLCLDRLSKLIQHGDKPAAPVLIGLCQPDMAPDNDW</sequence>
<evidence type="ECO:0000256" key="1">
    <source>
        <dbReference type="SAM" id="MobiDB-lite"/>
    </source>
</evidence>
<name>A0A1Q9CHH5_SYMMI</name>